<comment type="caution">
    <text evidence="2">The sequence shown here is derived from an EMBL/GenBank/DDBJ whole genome shotgun (WGS) entry which is preliminary data.</text>
</comment>
<gene>
    <name evidence="2" type="ORF">MES5069_520062</name>
</gene>
<feature type="compositionally biased region" description="Basic and acidic residues" evidence="1">
    <location>
        <begin position="85"/>
        <end position="95"/>
    </location>
</feature>
<reference evidence="2 3" key="1">
    <citation type="submission" date="2022-03" db="EMBL/GenBank/DDBJ databases">
        <authorList>
            <person name="Brunel B."/>
        </authorList>
    </citation>
    <scope>NUCLEOTIDE SEQUENCE [LARGE SCALE GENOMIC DNA]</scope>
    <source>
        <strain evidence="2">STM5069sample</strain>
    </source>
</reference>
<evidence type="ECO:0000313" key="2">
    <source>
        <dbReference type="EMBL" id="CAH2406317.1"/>
    </source>
</evidence>
<dbReference type="EMBL" id="CAKXZT010000149">
    <property type="protein sequence ID" value="CAH2406317.1"/>
    <property type="molecule type" value="Genomic_DNA"/>
</dbReference>
<feature type="region of interest" description="Disordered" evidence="1">
    <location>
        <begin position="72"/>
        <end position="147"/>
    </location>
</feature>
<evidence type="ECO:0000256" key="1">
    <source>
        <dbReference type="SAM" id="MobiDB-lite"/>
    </source>
</evidence>
<feature type="compositionally biased region" description="Polar residues" evidence="1">
    <location>
        <begin position="127"/>
        <end position="138"/>
    </location>
</feature>
<keyword evidence="3" id="KW-1185">Reference proteome</keyword>
<protein>
    <submittedName>
        <fullName evidence="2">Excisionase</fullName>
    </submittedName>
</protein>
<dbReference type="Proteomes" id="UP001153050">
    <property type="component" value="Unassembled WGS sequence"/>
</dbReference>
<proteinExistence type="predicted"/>
<accession>A0ABN8K7P1</accession>
<feature type="compositionally biased region" description="Polar residues" evidence="1">
    <location>
        <begin position="96"/>
        <end position="108"/>
    </location>
</feature>
<evidence type="ECO:0000313" key="3">
    <source>
        <dbReference type="Proteomes" id="UP001153050"/>
    </source>
</evidence>
<organism evidence="2 3">
    <name type="scientific">Mesorhizobium escarrei</name>
    <dbReference type="NCBI Taxonomy" id="666018"/>
    <lineage>
        <taxon>Bacteria</taxon>
        <taxon>Pseudomonadati</taxon>
        <taxon>Pseudomonadota</taxon>
        <taxon>Alphaproteobacteria</taxon>
        <taxon>Hyphomicrobiales</taxon>
        <taxon>Phyllobacteriaceae</taxon>
        <taxon>Mesorhizobium</taxon>
    </lineage>
</organism>
<name>A0ABN8K7P1_9HYPH</name>
<sequence>MPEGSALKIPEQFDNATPLRIETAAQIAFPDGSIGAAGLRKERDAGRLETELIAGKEYVTLAAIARMRELCRGRRKGHASSGGTKAEKMTERSETGTDGSSATGQPSSALAAAKKAAQELKMKRRSQPTSPTRTSQRASADAVRMMS</sequence>